<keyword evidence="2" id="KW-1185">Reference proteome</keyword>
<dbReference type="AlphaFoldDB" id="A0A8R1XYG4"/>
<protein>
    <submittedName>
        <fullName evidence="1">Uncharacterized protein</fullName>
    </submittedName>
</protein>
<sequence length="75" mass="9082">MDLIDIKTKNWLFISLMLRFYGISKLPILSITLEFYHHDLIDFYTKPESIKYILNRYQYPFMLLNKAIYLSVQAD</sequence>
<reference evidence="1" key="2">
    <citation type="submission" date="2022-06" db="UniProtKB">
        <authorList>
            <consortium name="EnsemblMetazoa"/>
        </authorList>
    </citation>
    <scope>IDENTIFICATION</scope>
</reference>
<dbReference type="EnsemblMetazoa" id="OVOC4815.1">
    <property type="protein sequence ID" value="OVOC4815.1"/>
    <property type="gene ID" value="WBGene00241624"/>
</dbReference>
<dbReference type="EMBL" id="CMVM020000144">
    <property type="status" value="NOT_ANNOTATED_CDS"/>
    <property type="molecule type" value="Genomic_DNA"/>
</dbReference>
<name>A0A8R1XYG4_ONCVO</name>
<organism evidence="1 2">
    <name type="scientific">Onchocerca volvulus</name>
    <dbReference type="NCBI Taxonomy" id="6282"/>
    <lineage>
        <taxon>Eukaryota</taxon>
        <taxon>Metazoa</taxon>
        <taxon>Ecdysozoa</taxon>
        <taxon>Nematoda</taxon>
        <taxon>Chromadorea</taxon>
        <taxon>Rhabditida</taxon>
        <taxon>Spirurina</taxon>
        <taxon>Spiruromorpha</taxon>
        <taxon>Filarioidea</taxon>
        <taxon>Onchocercidae</taxon>
        <taxon>Onchocerca</taxon>
    </lineage>
</organism>
<reference evidence="2" key="1">
    <citation type="submission" date="2013-10" db="EMBL/GenBank/DDBJ databases">
        <title>Genome sequencing of Onchocerca volvulus.</title>
        <authorList>
            <person name="Cotton J."/>
            <person name="Tsai J."/>
            <person name="Stanley E."/>
            <person name="Tracey A."/>
            <person name="Holroyd N."/>
            <person name="Lustigman S."/>
            <person name="Berriman M."/>
        </authorList>
    </citation>
    <scope>NUCLEOTIDE SEQUENCE</scope>
</reference>
<evidence type="ECO:0000313" key="1">
    <source>
        <dbReference type="EnsemblMetazoa" id="OVOC4815.1"/>
    </source>
</evidence>
<accession>A0A8R1XYG4</accession>
<proteinExistence type="predicted"/>
<evidence type="ECO:0000313" key="2">
    <source>
        <dbReference type="Proteomes" id="UP000024404"/>
    </source>
</evidence>
<dbReference type="Proteomes" id="UP000024404">
    <property type="component" value="Unassembled WGS sequence"/>
</dbReference>